<keyword evidence="2" id="KW-1185">Reference proteome</keyword>
<dbReference type="SUPFAM" id="SSF51905">
    <property type="entry name" value="FAD/NAD(P)-binding domain"/>
    <property type="match status" value="1"/>
</dbReference>
<evidence type="ECO:0000313" key="2">
    <source>
        <dbReference type="Proteomes" id="UP001501490"/>
    </source>
</evidence>
<gene>
    <name evidence="1" type="ORF">GCM10022236_05600</name>
</gene>
<dbReference type="EMBL" id="BAABAB010000005">
    <property type="protein sequence ID" value="GAA3606612.1"/>
    <property type="molecule type" value="Genomic_DNA"/>
</dbReference>
<dbReference type="Gene3D" id="3.50.50.60">
    <property type="entry name" value="FAD/NAD(P)-binding domain"/>
    <property type="match status" value="1"/>
</dbReference>
<protein>
    <submittedName>
        <fullName evidence="1">NAD(P)/FAD-dependent oxidoreductase</fullName>
    </submittedName>
</protein>
<proteinExistence type="predicted"/>
<organism evidence="1 2">
    <name type="scientific">Microlunatus ginsengisoli</name>
    <dbReference type="NCBI Taxonomy" id="363863"/>
    <lineage>
        <taxon>Bacteria</taxon>
        <taxon>Bacillati</taxon>
        <taxon>Actinomycetota</taxon>
        <taxon>Actinomycetes</taxon>
        <taxon>Propionibacteriales</taxon>
        <taxon>Propionibacteriaceae</taxon>
        <taxon>Microlunatus</taxon>
    </lineage>
</organism>
<name>A0ABP6ZG53_9ACTN</name>
<comment type="caution">
    <text evidence="1">The sequence shown here is derived from an EMBL/GenBank/DDBJ whole genome shotgun (WGS) entry which is preliminary data.</text>
</comment>
<evidence type="ECO:0000313" key="1">
    <source>
        <dbReference type="EMBL" id="GAA3606612.1"/>
    </source>
</evidence>
<dbReference type="Proteomes" id="UP001501490">
    <property type="component" value="Unassembled WGS sequence"/>
</dbReference>
<dbReference type="RefSeq" id="WP_344801560.1">
    <property type="nucleotide sequence ID" value="NZ_BAABAB010000005.1"/>
</dbReference>
<accession>A0ABP6ZG53</accession>
<reference evidence="2" key="1">
    <citation type="journal article" date="2019" name="Int. J. Syst. Evol. Microbiol.">
        <title>The Global Catalogue of Microorganisms (GCM) 10K type strain sequencing project: providing services to taxonomists for standard genome sequencing and annotation.</title>
        <authorList>
            <consortium name="The Broad Institute Genomics Platform"/>
            <consortium name="The Broad Institute Genome Sequencing Center for Infectious Disease"/>
            <person name="Wu L."/>
            <person name="Ma J."/>
        </authorList>
    </citation>
    <scope>NUCLEOTIDE SEQUENCE [LARGE SCALE GENOMIC DNA]</scope>
    <source>
        <strain evidence="2">JCM 16929</strain>
    </source>
</reference>
<sequence>MPARLDVDYLVVGAGAMGMGFVDALIDHADVRVAMVDRRDGVGGHWRHAYPFVRLHQSSTFYGVASRLLGGGRIQTTGPEAGLHERADQPTICAYYESVLAERMVGPGRVEFFPGCEYVGGRAFVSRETGRRFEVPERCRVVDARYLAPDIPAETPPKFEVADGARVVAVNDLPAWEGTTSQYVVVGSGKTATDACVWLLGRGVDPDEICWVRPRDPWMLNRALIQPDPAVYLGMAAEMMRLASLCGSLPELFAQLEDAEIMLRIDRSVTPTMAKAPTLGRWELDLLRRIAHVVRLGHIRVARPGRLDLDDGSVLLAPDALVVNCAADGLKNPPLVPIWGADTITLQPVRAGFPCFGAAVAGYVEATRDDDAVKNRLCPPSSYGNSLTDWARMNVRGARNTAAFSAEPDIKAWTDRIAVNPARIPPERPTSPALDDALDRLGRYLGPGVARLAALGGLPA</sequence>
<dbReference type="InterPro" id="IPR036188">
    <property type="entry name" value="FAD/NAD-bd_sf"/>
</dbReference>